<sequence length="56" mass="6691">MPKRPATREQREEKRAREKAYIEVCGKPVTLEDEDIMKEFLENNENNNNEEVVQEL</sequence>
<evidence type="ECO:0000313" key="1">
    <source>
        <dbReference type="Proteomes" id="UP000887561"/>
    </source>
</evidence>
<accession>A0A915LZ04</accession>
<name>A0A915LZ04_MELJA</name>
<keyword evidence="1" id="KW-1185">Reference proteome</keyword>
<proteinExistence type="predicted"/>
<organism evidence="1 2">
    <name type="scientific">Meloidogyne javanica</name>
    <name type="common">Root-knot nematode worm</name>
    <dbReference type="NCBI Taxonomy" id="6303"/>
    <lineage>
        <taxon>Eukaryota</taxon>
        <taxon>Metazoa</taxon>
        <taxon>Ecdysozoa</taxon>
        <taxon>Nematoda</taxon>
        <taxon>Chromadorea</taxon>
        <taxon>Rhabditida</taxon>
        <taxon>Tylenchina</taxon>
        <taxon>Tylenchomorpha</taxon>
        <taxon>Tylenchoidea</taxon>
        <taxon>Meloidogynidae</taxon>
        <taxon>Meloidogyninae</taxon>
        <taxon>Meloidogyne</taxon>
        <taxon>Meloidogyne incognita group</taxon>
    </lineage>
</organism>
<protein>
    <submittedName>
        <fullName evidence="2">Uncharacterized protein</fullName>
    </submittedName>
</protein>
<reference evidence="2" key="1">
    <citation type="submission" date="2022-11" db="UniProtKB">
        <authorList>
            <consortium name="WormBaseParasite"/>
        </authorList>
    </citation>
    <scope>IDENTIFICATION</scope>
</reference>
<dbReference type="WBParaSite" id="scaffold20061_cov155.g19397">
    <property type="protein sequence ID" value="scaffold20061_cov155.g19397"/>
    <property type="gene ID" value="scaffold20061_cov155.g19397"/>
</dbReference>
<dbReference type="AlphaFoldDB" id="A0A915LZ04"/>
<dbReference type="Proteomes" id="UP000887561">
    <property type="component" value="Unplaced"/>
</dbReference>
<evidence type="ECO:0000313" key="2">
    <source>
        <dbReference type="WBParaSite" id="scaffold20061_cov155.g19397"/>
    </source>
</evidence>